<dbReference type="OrthoDB" id="10519970at2759"/>
<evidence type="ECO:0000313" key="3">
    <source>
        <dbReference type="Proteomes" id="UP000838756"/>
    </source>
</evidence>
<proteinExistence type="predicted"/>
<evidence type="ECO:0000313" key="2">
    <source>
        <dbReference type="EMBL" id="CAH2216198.1"/>
    </source>
</evidence>
<feature type="domain" description="DUF1543" evidence="1">
    <location>
        <begin position="15"/>
        <end position="66"/>
    </location>
</feature>
<dbReference type="Gene3D" id="3.10.20.10">
    <property type="match status" value="2"/>
</dbReference>
<dbReference type="Proteomes" id="UP000838756">
    <property type="component" value="Unassembled WGS sequence"/>
</dbReference>
<sequence length="168" mass="19776">MKIFVIYVGGKTETSLIELHDIFFVVAEKIEDTYEEVKAKWWGVKKGFHIDAWGILESAEDYNITLTRQPTHVEEKLYFVNLGGYDSKKFTELHKNVFVIAKNESKAKVKALRQILNWESHHKDYLYEVENCCCVNNVTENKELYIHLEKTDKPKEFEFTCKYTPLSN</sequence>
<evidence type="ECO:0000259" key="1">
    <source>
        <dbReference type="Pfam" id="PF07566"/>
    </source>
</evidence>
<dbReference type="InterPro" id="IPR011440">
    <property type="entry name" value="DUF1543"/>
</dbReference>
<dbReference type="Pfam" id="PF07566">
    <property type="entry name" value="DUF1543"/>
    <property type="match status" value="1"/>
</dbReference>
<protein>
    <submittedName>
        <fullName evidence="2">Jg25826 protein</fullName>
    </submittedName>
</protein>
<comment type="caution">
    <text evidence="2">The sequence shown here is derived from an EMBL/GenBank/DDBJ whole genome shotgun (WGS) entry which is preliminary data.</text>
</comment>
<reference evidence="2" key="1">
    <citation type="submission" date="2022-03" db="EMBL/GenBank/DDBJ databases">
        <authorList>
            <person name="Lindestad O."/>
        </authorList>
    </citation>
    <scope>NUCLEOTIDE SEQUENCE</scope>
</reference>
<organism evidence="2 3">
    <name type="scientific">Pararge aegeria aegeria</name>
    <dbReference type="NCBI Taxonomy" id="348720"/>
    <lineage>
        <taxon>Eukaryota</taxon>
        <taxon>Metazoa</taxon>
        <taxon>Ecdysozoa</taxon>
        <taxon>Arthropoda</taxon>
        <taxon>Hexapoda</taxon>
        <taxon>Insecta</taxon>
        <taxon>Pterygota</taxon>
        <taxon>Neoptera</taxon>
        <taxon>Endopterygota</taxon>
        <taxon>Lepidoptera</taxon>
        <taxon>Glossata</taxon>
        <taxon>Ditrysia</taxon>
        <taxon>Papilionoidea</taxon>
        <taxon>Nymphalidae</taxon>
        <taxon>Satyrinae</taxon>
        <taxon>Satyrini</taxon>
        <taxon>Parargina</taxon>
        <taxon>Pararge</taxon>
    </lineage>
</organism>
<accession>A0A8S4QNR1</accession>
<dbReference type="EMBL" id="CAKXAJ010014395">
    <property type="protein sequence ID" value="CAH2216198.1"/>
    <property type="molecule type" value="Genomic_DNA"/>
</dbReference>
<name>A0A8S4QNR1_9NEOP</name>
<keyword evidence="3" id="KW-1185">Reference proteome</keyword>
<gene>
    <name evidence="2" type="primary">jg25826</name>
    <name evidence="2" type="ORF">PAEG_LOCUS4256</name>
</gene>
<dbReference type="AlphaFoldDB" id="A0A8S4QNR1"/>